<feature type="signal peptide" evidence="2">
    <location>
        <begin position="1"/>
        <end position="26"/>
    </location>
</feature>
<dbReference type="InterPro" id="IPR013736">
    <property type="entry name" value="Xaa-Pro_dipept_C"/>
</dbReference>
<keyword evidence="1 4" id="KW-0378">Hydrolase</keyword>
<proteinExistence type="predicted"/>
<accession>A0A3A4KIS6</accession>
<dbReference type="SUPFAM" id="SSF53474">
    <property type="entry name" value="alpha/beta-Hydrolases"/>
    <property type="match status" value="1"/>
</dbReference>
<protein>
    <submittedName>
        <fullName evidence="4">CocE/NonD family hydrolase</fullName>
    </submittedName>
</protein>
<evidence type="ECO:0000313" key="4">
    <source>
        <dbReference type="EMBL" id="RJO69053.1"/>
    </source>
</evidence>
<dbReference type="EMBL" id="QZFU01000045">
    <property type="protein sequence ID" value="RJO69053.1"/>
    <property type="molecule type" value="Genomic_DNA"/>
</dbReference>
<dbReference type="GO" id="GO:0008239">
    <property type="term" value="F:dipeptidyl-peptidase activity"/>
    <property type="evidence" value="ECO:0007669"/>
    <property type="project" value="InterPro"/>
</dbReference>
<dbReference type="Gene3D" id="3.40.50.1820">
    <property type="entry name" value="alpha/beta hydrolase"/>
    <property type="match status" value="2"/>
</dbReference>
<evidence type="ECO:0000256" key="1">
    <source>
        <dbReference type="ARBA" id="ARBA00022801"/>
    </source>
</evidence>
<comment type="caution">
    <text evidence="4">The sequence shown here is derived from an EMBL/GenBank/DDBJ whole genome shotgun (WGS) entry which is preliminary data.</text>
</comment>
<dbReference type="InterPro" id="IPR029058">
    <property type="entry name" value="AB_hydrolase_fold"/>
</dbReference>
<dbReference type="Gene3D" id="2.60.120.260">
    <property type="entry name" value="Galactose-binding domain-like"/>
    <property type="match status" value="1"/>
</dbReference>
<evidence type="ECO:0000313" key="5">
    <source>
        <dbReference type="Proteomes" id="UP000266677"/>
    </source>
</evidence>
<reference evidence="4 5" key="1">
    <citation type="submission" date="2018-09" db="EMBL/GenBank/DDBJ databases">
        <title>YIM PH21274 draft genome.</title>
        <authorList>
            <person name="Miao C."/>
        </authorList>
    </citation>
    <scope>NUCLEOTIDE SEQUENCE [LARGE SCALE GENOMIC DNA]</scope>
    <source>
        <strain evidence="4 5">YIM PH 21724</strain>
    </source>
</reference>
<dbReference type="InterPro" id="IPR005674">
    <property type="entry name" value="CocE/Ser_esterase"/>
</dbReference>
<keyword evidence="2" id="KW-0732">Signal</keyword>
<sequence>MVIERSVLFRLLVGLLFMVGAIPATAAADPVQAPYQWREVFFDAPDGTRLHADVLRPRGISEDTKTPVIMTVSPYRSHMMYLIHTRPQRSPSVDNLNVEMFLNAGYTYVVADLRGFGGSAGCPDFGGPGERMDVQAAVEWAADQPWSTGKVGLAGTSYEGWTGMMGLAQRPRGLAAVLAAGAVVDPNAYLYQQGIAWRFSARPLTDNGLRPGEMAGFEHLLIASTPPRPDDSPEYQADAIGRPRDCYARYVQNVADHNPDSEFWRARRLPDVLRGNTIPTFLVQGFVDANTRPDRQFEVWDALGPGDHRAWFGPWGHRDCHDNCGTPQYDQEVLAFFDRHVAGKEVTVPGPRVTVGAFDGTWRSETAWPPADSRRVPIALRTGTYTDRGPIPGPERDIWSISEPLAQPQHLSGLPSVTATATGPAEASLAAEIYDIDPGGRATVITRGIAPIGAGEPRIRMLATDWPIPAGHRIGVRLADIVDDVWARMPTGLRITVTAATAELPLLAATRVPDLPGGVGEGLVKWRDEKTIALDPALVNNATMPMTLPERDR</sequence>
<dbReference type="InterPro" id="IPR008979">
    <property type="entry name" value="Galactose-bd-like_sf"/>
</dbReference>
<dbReference type="SMART" id="SM00939">
    <property type="entry name" value="PepX_C"/>
    <property type="match status" value="1"/>
</dbReference>
<gene>
    <name evidence="4" type="ORF">D5S18_30735</name>
</gene>
<dbReference type="Pfam" id="PF08530">
    <property type="entry name" value="PepX_C"/>
    <property type="match status" value="1"/>
</dbReference>
<organism evidence="4 5">
    <name type="scientific">Nocardia panacis</name>
    <dbReference type="NCBI Taxonomy" id="2340916"/>
    <lineage>
        <taxon>Bacteria</taxon>
        <taxon>Bacillati</taxon>
        <taxon>Actinomycetota</taxon>
        <taxon>Actinomycetes</taxon>
        <taxon>Mycobacteriales</taxon>
        <taxon>Nocardiaceae</taxon>
        <taxon>Nocardia</taxon>
    </lineage>
</organism>
<dbReference type="Pfam" id="PF02129">
    <property type="entry name" value="Peptidase_S15"/>
    <property type="match status" value="1"/>
</dbReference>
<keyword evidence="5" id="KW-1185">Reference proteome</keyword>
<dbReference type="AlphaFoldDB" id="A0A3A4KIS6"/>
<evidence type="ECO:0000259" key="3">
    <source>
        <dbReference type="SMART" id="SM00939"/>
    </source>
</evidence>
<dbReference type="RefSeq" id="WP_120044636.1">
    <property type="nucleotide sequence ID" value="NZ_QZFU01000045.1"/>
</dbReference>
<dbReference type="SUPFAM" id="SSF49785">
    <property type="entry name" value="Galactose-binding domain-like"/>
    <property type="match status" value="1"/>
</dbReference>
<name>A0A3A4KIS6_9NOCA</name>
<dbReference type="Proteomes" id="UP000266677">
    <property type="component" value="Unassembled WGS sequence"/>
</dbReference>
<dbReference type="NCBIfam" id="TIGR00976">
    <property type="entry name" value="CocE_NonD"/>
    <property type="match status" value="1"/>
</dbReference>
<feature type="chain" id="PRO_5017451752" evidence="2">
    <location>
        <begin position="27"/>
        <end position="553"/>
    </location>
</feature>
<dbReference type="InterPro" id="IPR000383">
    <property type="entry name" value="Xaa-Pro-like_dom"/>
</dbReference>
<feature type="domain" description="Xaa-Pro dipeptidyl-peptidase C-terminal" evidence="3">
    <location>
        <begin position="334"/>
        <end position="507"/>
    </location>
</feature>
<dbReference type="OrthoDB" id="5240615at2"/>
<evidence type="ECO:0000256" key="2">
    <source>
        <dbReference type="SAM" id="SignalP"/>
    </source>
</evidence>